<proteinExistence type="predicted"/>
<dbReference type="AlphaFoldDB" id="A0A821J5I7"/>
<feature type="compositionally biased region" description="Basic residues" evidence="1">
    <location>
        <begin position="39"/>
        <end position="56"/>
    </location>
</feature>
<name>A0A821J5I7_9BILA</name>
<sequence>QVPQQPSSASEEEQQHQNFVTTSDAEVPQHQNLREQGARMRRRLRRLVRPRRRVRRLSSTSD</sequence>
<dbReference type="EMBL" id="CAJOBQ010012780">
    <property type="protein sequence ID" value="CAF4715082.1"/>
    <property type="molecule type" value="Genomic_DNA"/>
</dbReference>
<feature type="region of interest" description="Disordered" evidence="1">
    <location>
        <begin position="1"/>
        <end position="62"/>
    </location>
</feature>
<dbReference type="Proteomes" id="UP000663862">
    <property type="component" value="Unassembled WGS sequence"/>
</dbReference>
<evidence type="ECO:0000256" key="1">
    <source>
        <dbReference type="SAM" id="MobiDB-lite"/>
    </source>
</evidence>
<feature type="non-terminal residue" evidence="2">
    <location>
        <position position="1"/>
    </location>
</feature>
<gene>
    <name evidence="2" type="ORF">TSG867_LOCUS33877</name>
</gene>
<reference evidence="2" key="1">
    <citation type="submission" date="2021-02" db="EMBL/GenBank/DDBJ databases">
        <authorList>
            <person name="Nowell W R."/>
        </authorList>
    </citation>
    <scope>NUCLEOTIDE SEQUENCE</scope>
</reference>
<accession>A0A821J5I7</accession>
<evidence type="ECO:0000313" key="2">
    <source>
        <dbReference type="EMBL" id="CAF4715082.1"/>
    </source>
</evidence>
<organism evidence="2 3">
    <name type="scientific">Rotaria socialis</name>
    <dbReference type="NCBI Taxonomy" id="392032"/>
    <lineage>
        <taxon>Eukaryota</taxon>
        <taxon>Metazoa</taxon>
        <taxon>Spiralia</taxon>
        <taxon>Gnathifera</taxon>
        <taxon>Rotifera</taxon>
        <taxon>Eurotatoria</taxon>
        <taxon>Bdelloidea</taxon>
        <taxon>Philodinida</taxon>
        <taxon>Philodinidae</taxon>
        <taxon>Rotaria</taxon>
    </lineage>
</organism>
<protein>
    <submittedName>
        <fullName evidence="2">Uncharacterized protein</fullName>
    </submittedName>
</protein>
<evidence type="ECO:0000313" key="3">
    <source>
        <dbReference type="Proteomes" id="UP000663862"/>
    </source>
</evidence>
<comment type="caution">
    <text evidence="2">The sequence shown here is derived from an EMBL/GenBank/DDBJ whole genome shotgun (WGS) entry which is preliminary data.</text>
</comment>